<dbReference type="PROSITE" id="PS50072">
    <property type="entry name" value="CSA_PPIASE_2"/>
    <property type="match status" value="1"/>
</dbReference>
<feature type="compositionally biased region" description="Basic and acidic residues" evidence="6">
    <location>
        <begin position="351"/>
        <end position="433"/>
    </location>
</feature>
<feature type="domain" description="PPIase cyclophilin-type" evidence="7">
    <location>
        <begin position="9"/>
        <end position="174"/>
    </location>
</feature>
<dbReference type="PANTHER" id="PTHR11071:SF561">
    <property type="entry name" value="PEPTIDYL-PROLYL CIS-TRANS ISOMERASE D-RELATED"/>
    <property type="match status" value="1"/>
</dbReference>
<dbReference type="PRINTS" id="PR00153">
    <property type="entry name" value="CSAPPISMRASE"/>
</dbReference>
<dbReference type="AlphaFoldDB" id="A0AAV5WRY3"/>
<protein>
    <recommendedName>
        <fullName evidence="3">peptidylprolyl isomerase</fullName>
        <ecNumber evidence="3">5.2.1.8</ecNumber>
    </recommendedName>
</protein>
<dbReference type="InterPro" id="IPR020892">
    <property type="entry name" value="Cyclophilin-type_PPIase_CS"/>
</dbReference>
<dbReference type="GO" id="GO:0016018">
    <property type="term" value="F:cyclosporin A binding"/>
    <property type="evidence" value="ECO:0007669"/>
    <property type="project" value="TreeGrafter"/>
</dbReference>
<evidence type="ECO:0000256" key="6">
    <source>
        <dbReference type="SAM" id="MobiDB-lite"/>
    </source>
</evidence>
<dbReference type="InterPro" id="IPR029000">
    <property type="entry name" value="Cyclophilin-like_dom_sf"/>
</dbReference>
<evidence type="ECO:0000256" key="3">
    <source>
        <dbReference type="ARBA" id="ARBA00013194"/>
    </source>
</evidence>
<comment type="catalytic activity">
    <reaction evidence="1">
        <text>[protein]-peptidylproline (omega=180) = [protein]-peptidylproline (omega=0)</text>
        <dbReference type="Rhea" id="RHEA:16237"/>
        <dbReference type="Rhea" id="RHEA-COMP:10747"/>
        <dbReference type="Rhea" id="RHEA-COMP:10748"/>
        <dbReference type="ChEBI" id="CHEBI:83833"/>
        <dbReference type="ChEBI" id="CHEBI:83834"/>
        <dbReference type="EC" id="5.2.1.8"/>
    </reaction>
</comment>
<evidence type="ECO:0000313" key="9">
    <source>
        <dbReference type="Proteomes" id="UP001432322"/>
    </source>
</evidence>
<dbReference type="SUPFAM" id="SSF50891">
    <property type="entry name" value="Cyclophilin-like"/>
    <property type="match status" value="1"/>
</dbReference>
<evidence type="ECO:0000256" key="4">
    <source>
        <dbReference type="ARBA" id="ARBA00023110"/>
    </source>
</evidence>
<feature type="region of interest" description="Disordered" evidence="6">
    <location>
        <begin position="179"/>
        <end position="511"/>
    </location>
</feature>
<dbReference type="Pfam" id="PF00160">
    <property type="entry name" value="Pro_isomerase"/>
    <property type="match status" value="1"/>
</dbReference>
<dbReference type="PROSITE" id="PS00170">
    <property type="entry name" value="CSA_PPIASE_1"/>
    <property type="match status" value="1"/>
</dbReference>
<feature type="compositionally biased region" description="Basic and acidic residues" evidence="6">
    <location>
        <begin position="307"/>
        <end position="328"/>
    </location>
</feature>
<dbReference type="Gene3D" id="2.40.100.10">
    <property type="entry name" value="Cyclophilin-like"/>
    <property type="match status" value="1"/>
</dbReference>
<evidence type="ECO:0000256" key="1">
    <source>
        <dbReference type="ARBA" id="ARBA00000971"/>
    </source>
</evidence>
<evidence type="ECO:0000259" key="7">
    <source>
        <dbReference type="PROSITE" id="PS50072"/>
    </source>
</evidence>
<proteinExistence type="inferred from homology"/>
<feature type="compositionally biased region" description="Acidic residues" evidence="6">
    <location>
        <begin position="434"/>
        <end position="463"/>
    </location>
</feature>
<keyword evidence="4" id="KW-0697">Rotamase</keyword>
<keyword evidence="5" id="KW-0413">Isomerase</keyword>
<feature type="non-terminal residue" evidence="8">
    <location>
        <position position="511"/>
    </location>
</feature>
<name>A0AAV5WRY3_9BILA</name>
<dbReference type="GO" id="GO:0006457">
    <property type="term" value="P:protein folding"/>
    <property type="evidence" value="ECO:0007669"/>
    <property type="project" value="InterPro"/>
</dbReference>
<gene>
    <name evidence="8" type="ORF">PFISCL1PPCAC_25652</name>
</gene>
<feature type="compositionally biased region" description="Basic and acidic residues" evidence="6">
    <location>
        <begin position="190"/>
        <end position="202"/>
    </location>
</feature>
<dbReference type="EC" id="5.2.1.8" evidence="3"/>
<accession>A0AAV5WRY3</accession>
<dbReference type="EMBL" id="BTSY01000006">
    <property type="protein sequence ID" value="GMT34355.1"/>
    <property type="molecule type" value="Genomic_DNA"/>
</dbReference>
<evidence type="ECO:0000313" key="8">
    <source>
        <dbReference type="EMBL" id="GMT34355.1"/>
    </source>
</evidence>
<keyword evidence="9" id="KW-1185">Reference proteome</keyword>
<dbReference type="Proteomes" id="UP001432322">
    <property type="component" value="Unassembled WGS sequence"/>
</dbReference>
<feature type="compositionally biased region" description="Basic residues" evidence="6">
    <location>
        <begin position="277"/>
        <end position="304"/>
    </location>
</feature>
<feature type="compositionally biased region" description="Basic and acidic residues" evidence="6">
    <location>
        <begin position="481"/>
        <end position="511"/>
    </location>
</feature>
<comment type="similarity">
    <text evidence="2">Belongs to the cyclophilin-type PPIase family.</text>
</comment>
<reference evidence="8" key="1">
    <citation type="submission" date="2023-10" db="EMBL/GenBank/DDBJ databases">
        <title>Genome assembly of Pristionchus species.</title>
        <authorList>
            <person name="Yoshida K."/>
            <person name="Sommer R.J."/>
        </authorList>
    </citation>
    <scope>NUCLEOTIDE SEQUENCE</scope>
    <source>
        <strain evidence="8">RS5133</strain>
    </source>
</reference>
<organism evidence="8 9">
    <name type="scientific">Pristionchus fissidentatus</name>
    <dbReference type="NCBI Taxonomy" id="1538716"/>
    <lineage>
        <taxon>Eukaryota</taxon>
        <taxon>Metazoa</taxon>
        <taxon>Ecdysozoa</taxon>
        <taxon>Nematoda</taxon>
        <taxon>Chromadorea</taxon>
        <taxon>Rhabditida</taxon>
        <taxon>Rhabditina</taxon>
        <taxon>Diplogasteromorpha</taxon>
        <taxon>Diplogasteroidea</taxon>
        <taxon>Neodiplogasteridae</taxon>
        <taxon>Pristionchus</taxon>
    </lineage>
</organism>
<comment type="caution">
    <text evidence="8">The sequence shown here is derived from an EMBL/GenBank/DDBJ whole genome shotgun (WGS) entry which is preliminary data.</text>
</comment>
<evidence type="ECO:0000256" key="5">
    <source>
        <dbReference type="ARBA" id="ARBA00023235"/>
    </source>
</evidence>
<dbReference type="InterPro" id="IPR002130">
    <property type="entry name" value="Cyclophilin-type_PPIase_dom"/>
</dbReference>
<sequence>MASGRRRTFFDVTIDGREVGRVVFELYDELVPKTAENFVKLCTGLVGKSATGGAPMHYKGSTFHRVIKGFMIQGGDFTKGDGTGGESIYGGAFADEDLSGKHDAPFLLSMANKGRDTNGSQFFITTAPAPHLNGVHVVFGRVVSGSDVITEIEHLKVDGKSRPIADVIIIQCGELVRAAKKRRQDSVSSEEGKKRKARKDESSSDSSSDEDEEEAKENQQQVSTIRKEDLPPEPTNPHAFLYRRSKTPEEVRAKRDAERKEKDRASGRSGDRDRDRRRSRSRDRGGRRRSRSRDRGSRRDRRTSRSPWRDVEPAGRRRSSPGDRKSKASEITTSDGKKIKVKGRGALRFRGGFEEEREKTPPHWKREQFRVKKLDELHKERDQRGGGVVRRDKMAPEVTEEESRQQREEEHRKARKEMKFIKATAHEDEKKDEGSDEEENGDDNEEDEEYEGIQLQDGEEKEEEAEHKESDDEEEAPAAAKEPEPEPKTQEELKAERERAEADLLATKRGE</sequence>
<dbReference type="GO" id="GO:0005739">
    <property type="term" value="C:mitochondrion"/>
    <property type="evidence" value="ECO:0007669"/>
    <property type="project" value="TreeGrafter"/>
</dbReference>
<dbReference type="FunFam" id="2.40.100.10:FF:000022">
    <property type="entry name" value="Peptidyl-prolyl cis-trans isomerase CYP95"/>
    <property type="match status" value="1"/>
</dbReference>
<dbReference type="GO" id="GO:0003755">
    <property type="term" value="F:peptidyl-prolyl cis-trans isomerase activity"/>
    <property type="evidence" value="ECO:0007669"/>
    <property type="project" value="UniProtKB-KW"/>
</dbReference>
<feature type="compositionally biased region" description="Basic and acidic residues" evidence="6">
    <location>
        <begin position="246"/>
        <end position="276"/>
    </location>
</feature>
<evidence type="ECO:0000256" key="2">
    <source>
        <dbReference type="ARBA" id="ARBA00007365"/>
    </source>
</evidence>
<dbReference type="PANTHER" id="PTHR11071">
    <property type="entry name" value="PEPTIDYL-PROLYL CIS-TRANS ISOMERASE"/>
    <property type="match status" value="1"/>
</dbReference>